<organism evidence="1 2">
    <name type="scientific">Hibiscus sabdariffa</name>
    <name type="common">roselle</name>
    <dbReference type="NCBI Taxonomy" id="183260"/>
    <lineage>
        <taxon>Eukaryota</taxon>
        <taxon>Viridiplantae</taxon>
        <taxon>Streptophyta</taxon>
        <taxon>Embryophyta</taxon>
        <taxon>Tracheophyta</taxon>
        <taxon>Spermatophyta</taxon>
        <taxon>Magnoliopsida</taxon>
        <taxon>eudicotyledons</taxon>
        <taxon>Gunneridae</taxon>
        <taxon>Pentapetalae</taxon>
        <taxon>rosids</taxon>
        <taxon>malvids</taxon>
        <taxon>Malvales</taxon>
        <taxon>Malvaceae</taxon>
        <taxon>Malvoideae</taxon>
        <taxon>Hibiscus</taxon>
    </lineage>
</organism>
<gene>
    <name evidence="1" type="ORF">V6N11_000623</name>
</gene>
<comment type="caution">
    <text evidence="1">The sequence shown here is derived from an EMBL/GenBank/DDBJ whole genome shotgun (WGS) entry which is preliminary data.</text>
</comment>
<dbReference type="Proteomes" id="UP001396334">
    <property type="component" value="Unassembled WGS sequence"/>
</dbReference>
<sequence length="89" mass="9812">MNEESRGSVEGLCEQWRLARWVVMSKVELSVEVVGVARKSSRMGRFGDGVDGRLLMVMVLGSVKMLCKGSNEGVARWMVPQGGDLVRVQ</sequence>
<name>A0ABR2N7P2_9ROSI</name>
<dbReference type="EMBL" id="JBBPBN010000226">
    <property type="protein sequence ID" value="KAK8972158.1"/>
    <property type="molecule type" value="Genomic_DNA"/>
</dbReference>
<protein>
    <submittedName>
        <fullName evidence="1">Uncharacterized protein</fullName>
    </submittedName>
</protein>
<evidence type="ECO:0000313" key="1">
    <source>
        <dbReference type="EMBL" id="KAK8972158.1"/>
    </source>
</evidence>
<proteinExistence type="predicted"/>
<accession>A0ABR2N7P2</accession>
<keyword evidence="2" id="KW-1185">Reference proteome</keyword>
<reference evidence="1 2" key="1">
    <citation type="journal article" date="2024" name="G3 (Bethesda)">
        <title>Genome assembly of Hibiscus sabdariffa L. provides insights into metabolisms of medicinal natural products.</title>
        <authorList>
            <person name="Kim T."/>
        </authorList>
    </citation>
    <scope>NUCLEOTIDE SEQUENCE [LARGE SCALE GENOMIC DNA]</scope>
    <source>
        <strain evidence="1">TK-2024</strain>
        <tissue evidence="1">Old leaves</tissue>
    </source>
</reference>
<evidence type="ECO:0000313" key="2">
    <source>
        <dbReference type="Proteomes" id="UP001396334"/>
    </source>
</evidence>